<dbReference type="SMART" id="SM00137">
    <property type="entry name" value="MAM"/>
    <property type="match status" value="1"/>
</dbReference>
<gene>
    <name evidence="5" type="ORF">PLOB_00037573</name>
</gene>
<dbReference type="PROSITE" id="PS50060">
    <property type="entry name" value="MAM_2"/>
    <property type="match status" value="1"/>
</dbReference>
<comment type="subcellular location">
    <subcellularLocation>
        <location evidence="1">Cell projection</location>
        <location evidence="1">Stereocilium</location>
    </subcellularLocation>
</comment>
<dbReference type="CDD" id="cd06263">
    <property type="entry name" value="MAM"/>
    <property type="match status" value="1"/>
</dbReference>
<sequence>MCGFLQGINDKFDWTRHKGSTPSTDTGPSFNHTTGNLTGYYMYIEASILRQPGDNAKLYSPPLKFFGNMCLQFYYHMSGATTGSLTVTVSGNLVFSARGDKGNIWYKASVNVSAIEGLHRVTFEAVVGSSYTGNIAIDDFSLTAGSCPYVLCFRFPFPDCSSYYFEKYQDLPTRGALAVEHFTINGSLFLAFANYESDTAEKYNTHSFIYKFNDLTGKFFLYQTIGTHGGHDVEYFTISGEHYLAVANVDNGTTHRLNSVIYLWNGISFFAFQNIATTGAASCNFLTIAKEPFLTVCNLYGDVPQKANSTIYKWKNNMFEKFQEIATEGCRASAAFVINNESYIAFANEVRSASSVVYKRAGMHFVKLQNLQKRKAMDIKSFYINDDVFLAIASQPESYINKWNGSQFVQFKTILTSGARALHPFVMCGQTFLGVADQLRTKTVLYRFSAPGQFTKYQELSTFGAIDMTSFEYKGHTYLAIANYGNINQRNIKSTVFKWV</sequence>
<evidence type="ECO:0000313" key="6">
    <source>
        <dbReference type="Proteomes" id="UP001159405"/>
    </source>
</evidence>
<evidence type="ECO:0000256" key="2">
    <source>
        <dbReference type="ARBA" id="ARBA00022729"/>
    </source>
</evidence>
<evidence type="ECO:0000256" key="1">
    <source>
        <dbReference type="ARBA" id="ARBA00004645"/>
    </source>
</evidence>
<evidence type="ECO:0000259" key="4">
    <source>
        <dbReference type="PROSITE" id="PS50060"/>
    </source>
</evidence>
<proteinExistence type="predicted"/>
<reference evidence="5 6" key="1">
    <citation type="submission" date="2022-05" db="EMBL/GenBank/DDBJ databases">
        <authorList>
            <consortium name="Genoscope - CEA"/>
            <person name="William W."/>
        </authorList>
    </citation>
    <scope>NUCLEOTIDE SEQUENCE [LARGE SCALE GENOMIC DNA]</scope>
</reference>
<dbReference type="PANTHER" id="PTHR15261:SF4">
    <property type="entry name" value="THROMBOSPONDIN-TYPE LAMININ G DOMAIN AND EAR REPEAT-CONTAINING PROTEIN"/>
    <property type="match status" value="1"/>
</dbReference>
<dbReference type="PANTHER" id="PTHR15261">
    <property type="entry name" value="THROMBOSPONDIN-TYPE LAMININ G DOMAIN AND EAR REPEAT-CONTAINING"/>
    <property type="match status" value="1"/>
</dbReference>
<comment type="caution">
    <text evidence="5">The sequence shown here is derived from an EMBL/GenBank/DDBJ whole genome shotgun (WGS) entry which is preliminary data.</text>
</comment>
<dbReference type="SUPFAM" id="SSF49899">
    <property type="entry name" value="Concanavalin A-like lectins/glucanases"/>
    <property type="match status" value="1"/>
</dbReference>
<keyword evidence="2" id="KW-0732">Signal</keyword>
<dbReference type="InterPro" id="IPR005492">
    <property type="entry name" value="EPTP"/>
</dbReference>
<dbReference type="Gene3D" id="2.60.120.200">
    <property type="match status" value="1"/>
</dbReference>
<dbReference type="InterPro" id="IPR009039">
    <property type="entry name" value="EAR"/>
</dbReference>
<dbReference type="InterPro" id="IPR000998">
    <property type="entry name" value="MAM_dom"/>
</dbReference>
<dbReference type="InterPro" id="IPR013320">
    <property type="entry name" value="ConA-like_dom_sf"/>
</dbReference>
<evidence type="ECO:0000256" key="3">
    <source>
        <dbReference type="ARBA" id="ARBA00022737"/>
    </source>
</evidence>
<feature type="domain" description="MAM" evidence="4">
    <location>
        <begin position="1"/>
        <end position="149"/>
    </location>
</feature>
<dbReference type="Proteomes" id="UP001159405">
    <property type="component" value="Unassembled WGS sequence"/>
</dbReference>
<evidence type="ECO:0000313" key="5">
    <source>
        <dbReference type="EMBL" id="CAH3187525.1"/>
    </source>
</evidence>
<dbReference type="Pfam" id="PF03736">
    <property type="entry name" value="EPTP"/>
    <property type="match status" value="6"/>
</dbReference>
<keyword evidence="6" id="KW-1185">Reference proteome</keyword>
<protein>
    <recommendedName>
        <fullName evidence="4">MAM domain-containing protein</fullName>
    </recommendedName>
</protein>
<dbReference type="PROSITE" id="PS50912">
    <property type="entry name" value="EAR"/>
    <property type="match status" value="7"/>
</dbReference>
<keyword evidence="3" id="KW-0677">Repeat</keyword>
<name>A0ABN8S949_9CNID</name>
<dbReference type="PROSITE" id="PS00740">
    <property type="entry name" value="MAM_1"/>
    <property type="match status" value="1"/>
</dbReference>
<accession>A0ABN8S949</accession>
<organism evidence="5 6">
    <name type="scientific">Porites lobata</name>
    <dbReference type="NCBI Taxonomy" id="104759"/>
    <lineage>
        <taxon>Eukaryota</taxon>
        <taxon>Metazoa</taxon>
        <taxon>Cnidaria</taxon>
        <taxon>Anthozoa</taxon>
        <taxon>Hexacorallia</taxon>
        <taxon>Scleractinia</taxon>
        <taxon>Fungiina</taxon>
        <taxon>Poritidae</taxon>
        <taxon>Porites</taxon>
    </lineage>
</organism>
<dbReference type="EMBL" id="CALNXK010000549">
    <property type="protein sequence ID" value="CAH3187525.1"/>
    <property type="molecule type" value="Genomic_DNA"/>
</dbReference>
<dbReference type="Pfam" id="PF00629">
    <property type="entry name" value="MAM"/>
    <property type="match status" value="1"/>
</dbReference>